<accession>A0ABY5T4C6</accession>
<keyword evidence="1" id="KW-1133">Transmembrane helix</keyword>
<evidence type="ECO:0000313" key="2">
    <source>
        <dbReference type="EMBL" id="UVQ72694.1"/>
    </source>
</evidence>
<protein>
    <recommendedName>
        <fullName evidence="4">Transmembrane protein</fullName>
    </recommendedName>
</protein>
<dbReference type="Proteomes" id="UP001060104">
    <property type="component" value="Chromosome"/>
</dbReference>
<dbReference type="RefSeq" id="WP_218049842.1">
    <property type="nucleotide sequence ID" value="NZ_CAJTBQ010000027.1"/>
</dbReference>
<organism evidence="2 3">
    <name type="scientific">Bacteroides faecis</name>
    <dbReference type="NCBI Taxonomy" id="674529"/>
    <lineage>
        <taxon>Bacteria</taxon>
        <taxon>Pseudomonadati</taxon>
        <taxon>Bacteroidota</taxon>
        <taxon>Bacteroidia</taxon>
        <taxon>Bacteroidales</taxon>
        <taxon>Bacteroidaceae</taxon>
        <taxon>Bacteroides</taxon>
    </lineage>
</organism>
<dbReference type="EMBL" id="CP103141">
    <property type="protein sequence ID" value="UVQ72694.1"/>
    <property type="molecule type" value="Genomic_DNA"/>
</dbReference>
<sequence length="109" mass="12210">MKRIKLTKEEKETLRIVDKFNGKCPCGFPLHVYNLSVRSLERKGLIKAAYLEGGAVEDARTTDEGKHYLCENPNLRNPINWTVVGVIAGILSLIVSVIALFISCTAMYR</sequence>
<evidence type="ECO:0000256" key="1">
    <source>
        <dbReference type="SAM" id="Phobius"/>
    </source>
</evidence>
<reference evidence="2" key="1">
    <citation type="submission" date="2022-08" db="EMBL/GenBank/DDBJ databases">
        <title>Genome Sequencing of Bacteroides fragilis Group Isolates with Nanopore Technology.</title>
        <authorList>
            <person name="Tisza M.J."/>
            <person name="Smith D."/>
            <person name="Dekker J.P."/>
        </authorList>
    </citation>
    <scope>NUCLEOTIDE SEQUENCE</scope>
    <source>
        <strain evidence="2">BFG-527</strain>
    </source>
</reference>
<proteinExistence type="predicted"/>
<evidence type="ECO:0008006" key="4">
    <source>
        <dbReference type="Google" id="ProtNLM"/>
    </source>
</evidence>
<name>A0ABY5T4C6_9BACE</name>
<keyword evidence="1" id="KW-0472">Membrane</keyword>
<feature type="transmembrane region" description="Helical" evidence="1">
    <location>
        <begin position="83"/>
        <end position="108"/>
    </location>
</feature>
<keyword evidence="1" id="KW-0812">Transmembrane</keyword>
<evidence type="ECO:0000313" key="3">
    <source>
        <dbReference type="Proteomes" id="UP001060104"/>
    </source>
</evidence>
<keyword evidence="3" id="KW-1185">Reference proteome</keyword>
<gene>
    <name evidence="2" type="ORF">NXY30_16645</name>
</gene>